<name>A0A1Y5HZY3_OLEAN</name>
<dbReference type="InterPro" id="IPR016185">
    <property type="entry name" value="PreATP-grasp_dom_sf"/>
</dbReference>
<evidence type="ECO:0000259" key="22">
    <source>
        <dbReference type="PROSITE" id="PS50975"/>
    </source>
</evidence>
<dbReference type="InterPro" id="IPR011761">
    <property type="entry name" value="ATP-grasp"/>
</dbReference>
<comment type="catalytic activity">
    <reaction evidence="17 18">
        <text>2 D-alanine + ATP = D-alanyl-D-alanine + ADP + phosphate + H(+)</text>
        <dbReference type="Rhea" id="RHEA:11224"/>
        <dbReference type="ChEBI" id="CHEBI:15378"/>
        <dbReference type="ChEBI" id="CHEBI:30616"/>
        <dbReference type="ChEBI" id="CHEBI:43474"/>
        <dbReference type="ChEBI" id="CHEBI:57416"/>
        <dbReference type="ChEBI" id="CHEBI:57822"/>
        <dbReference type="ChEBI" id="CHEBI:456216"/>
        <dbReference type="EC" id="6.3.2.4"/>
    </reaction>
</comment>
<dbReference type="PANTHER" id="PTHR23132:SF23">
    <property type="entry name" value="D-ALANINE--D-ALANINE LIGASE B"/>
    <property type="match status" value="1"/>
</dbReference>
<dbReference type="FunFam" id="3.40.50.20:FF:000013">
    <property type="entry name" value="D-alanine--D-alanine ligase"/>
    <property type="match status" value="1"/>
</dbReference>
<proteinExistence type="inferred from homology"/>
<evidence type="ECO:0000256" key="11">
    <source>
        <dbReference type="ARBA" id="ARBA00022840"/>
    </source>
</evidence>
<evidence type="ECO:0000256" key="18">
    <source>
        <dbReference type="HAMAP-Rule" id="MF_00047"/>
    </source>
</evidence>
<dbReference type="GO" id="GO:0071555">
    <property type="term" value="P:cell wall organization"/>
    <property type="evidence" value="ECO:0007669"/>
    <property type="project" value="UniProtKB-KW"/>
</dbReference>
<feature type="active site" evidence="19">
    <location>
        <position position="26"/>
    </location>
</feature>
<dbReference type="SUPFAM" id="SSF52440">
    <property type="entry name" value="PreATP-grasp domain"/>
    <property type="match status" value="1"/>
</dbReference>
<evidence type="ECO:0000256" key="12">
    <source>
        <dbReference type="ARBA" id="ARBA00022842"/>
    </source>
</evidence>
<dbReference type="PROSITE" id="PS00844">
    <property type="entry name" value="DALA_DALA_LIGASE_2"/>
    <property type="match status" value="1"/>
</dbReference>
<dbReference type="HAMAP" id="MF_00047">
    <property type="entry name" value="Dala_Dala_lig"/>
    <property type="match status" value="1"/>
</dbReference>
<evidence type="ECO:0000256" key="19">
    <source>
        <dbReference type="PIRSR" id="PIRSR039102-1"/>
    </source>
</evidence>
<dbReference type="PANTHER" id="PTHR23132">
    <property type="entry name" value="D-ALANINE--D-ALANINE LIGASE"/>
    <property type="match status" value="1"/>
</dbReference>
<keyword evidence="9 20" id="KW-0479">Metal-binding</keyword>
<dbReference type="SUPFAM" id="SSF56059">
    <property type="entry name" value="Glutathione synthetase ATP-binding domain-like"/>
    <property type="match status" value="1"/>
</dbReference>
<dbReference type="InterPro" id="IPR005905">
    <property type="entry name" value="D_ala_D_ala"/>
</dbReference>
<keyword evidence="16 18" id="KW-0961">Cell wall biogenesis/degradation</keyword>
<feature type="binding site" evidence="20">
    <location>
        <position position="276"/>
    </location>
    <ligand>
        <name>Mg(2+)</name>
        <dbReference type="ChEBI" id="CHEBI:18420"/>
        <label>2</label>
    </ligand>
</feature>
<comment type="cofactor">
    <cofactor evidence="20">
        <name>Mg(2+)</name>
        <dbReference type="ChEBI" id="CHEBI:18420"/>
    </cofactor>
    <cofactor evidence="20">
        <name>Mn(2+)</name>
        <dbReference type="ChEBI" id="CHEBI:29035"/>
    </cofactor>
    <text evidence="20">Binds 2 magnesium or manganese ions per subunit.</text>
</comment>
<evidence type="ECO:0000256" key="1">
    <source>
        <dbReference type="ARBA" id="ARBA00001936"/>
    </source>
</evidence>
<keyword evidence="10 21" id="KW-0547">Nucleotide-binding</keyword>
<feature type="binding site" evidence="20">
    <location>
        <position position="274"/>
    </location>
    <ligand>
        <name>Mg(2+)</name>
        <dbReference type="ChEBI" id="CHEBI:18420"/>
        <label>2</label>
    </ligand>
</feature>
<organism evidence="23 24">
    <name type="scientific">Oleispira antarctica</name>
    <dbReference type="NCBI Taxonomy" id="188908"/>
    <lineage>
        <taxon>Bacteria</taxon>
        <taxon>Pseudomonadati</taxon>
        <taxon>Pseudomonadota</taxon>
        <taxon>Gammaproteobacteria</taxon>
        <taxon>Oceanospirillales</taxon>
        <taxon>Oceanospirillaceae</taxon>
        <taxon>Oleispira</taxon>
    </lineage>
</organism>
<evidence type="ECO:0000256" key="16">
    <source>
        <dbReference type="ARBA" id="ARBA00023316"/>
    </source>
</evidence>
<dbReference type="Pfam" id="PF01820">
    <property type="entry name" value="Dala_Dala_lig_N"/>
    <property type="match status" value="1"/>
</dbReference>
<dbReference type="GO" id="GO:0005524">
    <property type="term" value="F:ATP binding"/>
    <property type="evidence" value="ECO:0007669"/>
    <property type="project" value="UniProtKB-UniRule"/>
</dbReference>
<keyword evidence="7 18" id="KW-0963">Cytoplasm</keyword>
<comment type="cofactor">
    <cofactor evidence="1">
        <name>Mn(2+)</name>
        <dbReference type="ChEBI" id="CHEBI:29035"/>
    </cofactor>
</comment>
<evidence type="ECO:0000256" key="9">
    <source>
        <dbReference type="ARBA" id="ARBA00022723"/>
    </source>
</evidence>
<dbReference type="PROSITE" id="PS00843">
    <property type="entry name" value="DALA_DALA_LIGASE_1"/>
    <property type="match status" value="1"/>
</dbReference>
<dbReference type="EC" id="6.3.2.4" evidence="6 18"/>
<dbReference type="Proteomes" id="UP000227088">
    <property type="component" value="Unassembled WGS sequence"/>
</dbReference>
<dbReference type="GO" id="GO:0008716">
    <property type="term" value="F:D-alanine-D-alanine ligase activity"/>
    <property type="evidence" value="ECO:0007669"/>
    <property type="project" value="UniProtKB-UniRule"/>
</dbReference>
<dbReference type="NCBIfam" id="NF002378">
    <property type="entry name" value="PRK01372.1"/>
    <property type="match status" value="1"/>
</dbReference>
<evidence type="ECO:0000256" key="14">
    <source>
        <dbReference type="ARBA" id="ARBA00022984"/>
    </source>
</evidence>
<keyword evidence="12 20" id="KW-0460">Magnesium</keyword>
<keyword evidence="11 21" id="KW-0067">ATP-binding</keyword>
<dbReference type="GO" id="GO:0009252">
    <property type="term" value="P:peptidoglycan biosynthetic process"/>
    <property type="evidence" value="ECO:0007669"/>
    <property type="project" value="UniProtKB-UniRule"/>
</dbReference>
<dbReference type="InterPro" id="IPR013815">
    <property type="entry name" value="ATP_grasp_subdomain_1"/>
</dbReference>
<dbReference type="InterPro" id="IPR011095">
    <property type="entry name" value="Dala_Dala_lig_C"/>
</dbReference>
<evidence type="ECO:0000313" key="24">
    <source>
        <dbReference type="Proteomes" id="UP000227088"/>
    </source>
</evidence>
<dbReference type="PIRSF" id="PIRSF039102">
    <property type="entry name" value="Ddl/VanB"/>
    <property type="match status" value="1"/>
</dbReference>
<feature type="domain" description="ATP-grasp" evidence="22">
    <location>
        <begin position="112"/>
        <end position="307"/>
    </location>
</feature>
<evidence type="ECO:0000256" key="5">
    <source>
        <dbReference type="ARBA" id="ARBA00010871"/>
    </source>
</evidence>
<feature type="active site" evidence="19">
    <location>
        <position position="154"/>
    </location>
</feature>
<comment type="pathway">
    <text evidence="4 18">Cell wall biogenesis; peptidoglycan biosynthesis.</text>
</comment>
<keyword evidence="15 20" id="KW-0464">Manganese</keyword>
<keyword evidence="13 18" id="KW-0133">Cell shape</keyword>
<comment type="function">
    <text evidence="2 18">Cell wall formation.</text>
</comment>
<dbReference type="AlphaFoldDB" id="A0A1Y5HZY3"/>
<keyword evidence="8 18" id="KW-0436">Ligase</keyword>
<feature type="binding site" evidence="20">
    <location>
        <position position="274"/>
    </location>
    <ligand>
        <name>Mg(2+)</name>
        <dbReference type="ChEBI" id="CHEBI:18420"/>
        <label>1</label>
    </ligand>
</feature>
<comment type="subcellular location">
    <subcellularLocation>
        <location evidence="3 18">Cytoplasm</location>
    </subcellularLocation>
</comment>
<dbReference type="Gene3D" id="3.40.50.20">
    <property type="match status" value="1"/>
</dbReference>
<evidence type="ECO:0000256" key="13">
    <source>
        <dbReference type="ARBA" id="ARBA00022960"/>
    </source>
</evidence>
<accession>A0A1Y5HZY3</accession>
<evidence type="ECO:0000256" key="21">
    <source>
        <dbReference type="PROSITE-ProRule" id="PRU00409"/>
    </source>
</evidence>
<keyword evidence="14 18" id="KW-0573">Peptidoglycan synthesis</keyword>
<dbReference type="EMBL" id="MABE01000057">
    <property type="protein sequence ID" value="OUS41444.1"/>
    <property type="molecule type" value="Genomic_DNA"/>
</dbReference>
<reference evidence="24" key="1">
    <citation type="journal article" date="2017" name="Proc. Natl. Acad. Sci. U.S.A.">
        <title>Simulation of Deepwater Horizon oil plume reveals substrate specialization within a complex community of hydrocarbon degraders.</title>
        <authorList>
            <person name="Hu P."/>
            <person name="Dubinsky E.A."/>
            <person name="Probst A.J."/>
            <person name="Wang J."/>
            <person name="Sieber C.M.K."/>
            <person name="Tom L.M."/>
            <person name="Gardinali P."/>
            <person name="Banfield J.F."/>
            <person name="Atlas R.M."/>
            <person name="Andersen G.L."/>
        </authorList>
    </citation>
    <scope>NUCLEOTIDE SEQUENCE [LARGE SCALE GENOMIC DNA]</scope>
</reference>
<dbReference type="GO" id="GO:0005829">
    <property type="term" value="C:cytosol"/>
    <property type="evidence" value="ECO:0007669"/>
    <property type="project" value="TreeGrafter"/>
</dbReference>
<dbReference type="InterPro" id="IPR000291">
    <property type="entry name" value="D-Ala_lig_Van_CS"/>
</dbReference>
<protein>
    <recommendedName>
        <fullName evidence="6 18">D-alanine--D-alanine ligase</fullName>
        <ecNumber evidence="6 18">6.3.2.4</ecNumber>
    </recommendedName>
    <alternativeName>
        <fullName evidence="18">D-Ala-D-Ala ligase</fullName>
    </alternativeName>
    <alternativeName>
        <fullName evidence="18">D-alanylalanine synthetase</fullName>
    </alternativeName>
</protein>
<evidence type="ECO:0000256" key="10">
    <source>
        <dbReference type="ARBA" id="ARBA00022741"/>
    </source>
</evidence>
<dbReference type="GO" id="GO:0046872">
    <property type="term" value="F:metal ion binding"/>
    <property type="evidence" value="ECO:0007669"/>
    <property type="project" value="UniProtKB-KW"/>
</dbReference>
<dbReference type="Gene3D" id="3.30.470.20">
    <property type="entry name" value="ATP-grasp fold, B domain"/>
    <property type="match status" value="1"/>
</dbReference>
<comment type="similarity">
    <text evidence="5 18">Belongs to the D-alanine--D-alanine ligase family.</text>
</comment>
<evidence type="ECO:0000256" key="15">
    <source>
        <dbReference type="ARBA" id="ARBA00023211"/>
    </source>
</evidence>
<evidence type="ECO:0000313" key="23">
    <source>
        <dbReference type="EMBL" id="OUS41444.1"/>
    </source>
</evidence>
<dbReference type="InterPro" id="IPR011127">
    <property type="entry name" value="Dala_Dala_lig_N"/>
</dbReference>
<evidence type="ECO:0000256" key="3">
    <source>
        <dbReference type="ARBA" id="ARBA00004496"/>
    </source>
</evidence>
<dbReference type="PROSITE" id="PS50975">
    <property type="entry name" value="ATP_GRASP"/>
    <property type="match status" value="1"/>
</dbReference>
<dbReference type="NCBIfam" id="TIGR01205">
    <property type="entry name" value="D_ala_D_alaTIGR"/>
    <property type="match status" value="1"/>
</dbReference>
<dbReference type="Gene3D" id="3.30.1490.20">
    <property type="entry name" value="ATP-grasp fold, A domain"/>
    <property type="match status" value="1"/>
</dbReference>
<evidence type="ECO:0000256" key="8">
    <source>
        <dbReference type="ARBA" id="ARBA00022598"/>
    </source>
</evidence>
<feature type="binding site" evidence="20">
    <location>
        <position position="261"/>
    </location>
    <ligand>
        <name>Mg(2+)</name>
        <dbReference type="ChEBI" id="CHEBI:18420"/>
        <label>1</label>
    </ligand>
</feature>
<evidence type="ECO:0000256" key="6">
    <source>
        <dbReference type="ARBA" id="ARBA00012216"/>
    </source>
</evidence>
<comment type="caution">
    <text evidence="23">The sequence shown here is derived from an EMBL/GenBank/DDBJ whole genome shotgun (WGS) entry which is preliminary data.</text>
</comment>
<dbReference type="GO" id="GO:0008360">
    <property type="term" value="P:regulation of cell shape"/>
    <property type="evidence" value="ECO:0007669"/>
    <property type="project" value="UniProtKB-KW"/>
</dbReference>
<dbReference type="FunFam" id="3.30.470.20:FF:000008">
    <property type="entry name" value="D-alanine--D-alanine ligase"/>
    <property type="match status" value="1"/>
</dbReference>
<dbReference type="UniPathway" id="UPA00219"/>
<gene>
    <name evidence="18" type="primary">ddl</name>
    <name evidence="23" type="ORF">A9R00_00920</name>
</gene>
<sequence>MTYSISADEKQALGKVAVLMGGTSAERPVSLNSGAAVLAALLEIGVDAFAIDVREDAAQQLSHAEFDRAFIALHGRGGEDGTMQGLLELLNKPYTGSGVMASALGMDKWRTKLVWDACQVPTPKAFVLEESSDWDAIMQALGGLAMVKPAREGSSIGMRKVHTSEELASSYAFAIQHDDLVIAEQYIEGKEFTVAVLGEDALPAIQLVTTHDFYDFDAKYKANDTQYLLPSGLPDYAEAELQKMSLKAFKLVGCDGWGRVDAMQDKEGNFWLLEVNTSPGMTDHSLVPMAANSGGLSFPALVVKILQQTL</sequence>
<evidence type="ECO:0000256" key="17">
    <source>
        <dbReference type="ARBA" id="ARBA00047614"/>
    </source>
</evidence>
<dbReference type="Pfam" id="PF07478">
    <property type="entry name" value="Dala_Dala_lig_C"/>
    <property type="match status" value="1"/>
</dbReference>
<feature type="active site" evidence="19">
    <location>
        <position position="285"/>
    </location>
</feature>
<evidence type="ECO:0000256" key="7">
    <source>
        <dbReference type="ARBA" id="ARBA00022490"/>
    </source>
</evidence>
<evidence type="ECO:0000256" key="4">
    <source>
        <dbReference type="ARBA" id="ARBA00004752"/>
    </source>
</evidence>
<evidence type="ECO:0000256" key="2">
    <source>
        <dbReference type="ARBA" id="ARBA00003921"/>
    </source>
</evidence>
<evidence type="ECO:0000256" key="20">
    <source>
        <dbReference type="PIRSR" id="PIRSR039102-3"/>
    </source>
</evidence>